<reference evidence="2 3" key="1">
    <citation type="submission" date="2016-11" db="EMBL/GenBank/DDBJ databases">
        <authorList>
            <person name="Jaros S."/>
            <person name="Januszkiewicz K."/>
            <person name="Wedrychowicz H."/>
        </authorList>
    </citation>
    <scope>NUCLEOTIDE SEQUENCE [LARGE SCALE GENOMIC DNA]</scope>
    <source>
        <strain evidence="2 3">DSM 18772</strain>
    </source>
</reference>
<evidence type="ECO:0000313" key="2">
    <source>
        <dbReference type="EMBL" id="SHJ16849.1"/>
    </source>
</evidence>
<dbReference type="EMBL" id="FQYR01000003">
    <property type="protein sequence ID" value="SHJ16849.1"/>
    <property type="molecule type" value="Genomic_DNA"/>
</dbReference>
<keyword evidence="3" id="KW-1185">Reference proteome</keyword>
<feature type="signal peptide" evidence="1">
    <location>
        <begin position="1"/>
        <end position="21"/>
    </location>
</feature>
<feature type="chain" id="PRO_5013087637" evidence="1">
    <location>
        <begin position="22"/>
        <end position="262"/>
    </location>
</feature>
<evidence type="ECO:0000313" key="3">
    <source>
        <dbReference type="Proteomes" id="UP000184510"/>
    </source>
</evidence>
<name>A0A1M6H3X3_9BACT</name>
<dbReference type="Proteomes" id="UP000184510">
    <property type="component" value="Unassembled WGS sequence"/>
</dbReference>
<protein>
    <submittedName>
        <fullName evidence="2">Uncharacterized protein</fullName>
    </submittedName>
</protein>
<sequence>MRKFTAVVLFYLLSFANQVIADTKEGLMETRSWKVPADFMSHLFVGPPEEQKEREKENQLGGVRCKFYSPLVTMFEGAYNIDFPVGSSIQFSPNRGLITVRNTKERLVEIDRLIKSLQIKEYFILDDKLFKPLDRLVSNGRAESRKIEKLRWYVSPEVVDYYLKFIEESEKKEGKISSDDPFGTVEQKKEPRVIKLISSNDPVFRDWLEREGVGFSEGASLLYERKNGILTSINTEQSAFTIEHTFLSLAIKWQQEQKRREK</sequence>
<accession>A0A1M6H3X3</accession>
<dbReference type="AlphaFoldDB" id="A0A1M6H3X3"/>
<gene>
    <name evidence="2" type="ORF">SAMN02745181_1354</name>
</gene>
<keyword evidence="1" id="KW-0732">Signal</keyword>
<evidence type="ECO:0000256" key="1">
    <source>
        <dbReference type="SAM" id="SignalP"/>
    </source>
</evidence>
<proteinExistence type="predicted"/>
<dbReference type="RefSeq" id="WP_143158727.1">
    <property type="nucleotide sequence ID" value="NZ_FQYR01000003.1"/>
</dbReference>
<dbReference type="InParanoid" id="A0A1M6H3X3"/>
<dbReference type="STRING" id="1123071.SAMN02745181_1354"/>
<organism evidence="2 3">
    <name type="scientific">Rubritalea squalenifaciens DSM 18772</name>
    <dbReference type="NCBI Taxonomy" id="1123071"/>
    <lineage>
        <taxon>Bacteria</taxon>
        <taxon>Pseudomonadati</taxon>
        <taxon>Verrucomicrobiota</taxon>
        <taxon>Verrucomicrobiia</taxon>
        <taxon>Verrucomicrobiales</taxon>
        <taxon>Rubritaleaceae</taxon>
        <taxon>Rubritalea</taxon>
    </lineage>
</organism>